<dbReference type="PANTHER" id="PTHR33116:SF86">
    <property type="entry name" value="REVERSE TRANSCRIPTASE DOMAIN-CONTAINING PROTEIN"/>
    <property type="match status" value="1"/>
</dbReference>
<dbReference type="Pfam" id="PF00078">
    <property type="entry name" value="RVT_1"/>
    <property type="match status" value="1"/>
</dbReference>
<dbReference type="GO" id="GO:0008270">
    <property type="term" value="F:zinc ion binding"/>
    <property type="evidence" value="ECO:0007669"/>
    <property type="project" value="UniProtKB-KW"/>
</dbReference>
<dbReference type="EMBL" id="CM000143">
    <property type="protein sequence ID" value="EEE65727.1"/>
    <property type="molecule type" value="Genomic_DNA"/>
</dbReference>
<dbReference type="Pfam" id="PF14111">
    <property type="entry name" value="DUF4283"/>
    <property type="match status" value="1"/>
</dbReference>
<keyword evidence="1" id="KW-0479">Metal-binding</keyword>
<evidence type="ECO:0000256" key="1">
    <source>
        <dbReference type="PROSITE-ProRule" id="PRU00047"/>
    </source>
</evidence>
<dbReference type="PANTHER" id="PTHR33116">
    <property type="entry name" value="REVERSE TRANSCRIPTASE ZINC-BINDING DOMAIN-CONTAINING PROTEIN-RELATED-RELATED"/>
    <property type="match status" value="1"/>
</dbReference>
<name>B9FTB6_ORYSJ</name>
<dbReference type="CDD" id="cd01650">
    <property type="entry name" value="RT_nLTR_like"/>
    <property type="match status" value="1"/>
</dbReference>
<sequence>MADTGGGGEKGTIGEKVTRPKPLDVVLVDQQLALAGGSGLADASREEDFRQKPVESQGGSKSLQGPAAFTEGPVDEEDDDAVEVILEEEEVQKAGQLTVLARFYSMRFPNPVALFEDMRRAWRLRAEMSYKSLKDNLFIITFSNEGDYLFVLQGGPWLHRGDAILVAEFDGLTNPSMVPLDTVPIWVRVYDLPLVMMNKARGDLYGSKIGKVREVDVDAFGSNRHDFFRIRVDLPVNKPLKTKLDIKIKINGKEETRKFNVRYERVPHFCFSCGFIGHSDKECAKQVSNEDVPFPFSADLRCSPLKPFERKVSRVKALQNMGVSRKLVFRGAGSASSSSKGHKVESVHATDLPSRVDAFDVFDHREGKGDERVDDLLASQTNLMHVSDMNSLGQCQQKEGMQLKKVQAGALDSIEESSMEDTCSPIKRKNLDSSSVRRVGKVQQALLQYEQHGGNQDLEQKKVGDSTRALKRSRKEAGRGTEKDDMEATNPGAAGKLVKENLQVSRKCLHYEIIWEREPEISQIVEEAWSIAGGKGDLGEATDHMNELLYREEMLWLQGSRVNWLKEGDRNTRFFHSRAVWRAKKNRISKLRDSDGTVHNTTKEMETMETDYFKGMFTADPNISPDRVTHLIQQRITDEMNDKLCVGFTDEEIATADFRPISLCNVVYKVVSKCLVNRLRLCLDDLVSDEQSAFVLGRLITDNALLAFECFHSIQKNKQPNKAMCAYKLDLSKAYDRVDWQFLETAMTRMGFAHKWVNWIMACVTTVRYSVKFNGTLIESFAPSRGLCQGDPLSPFLFLFVADGLSLVLKEKVAHNDLSPLHVCRNAPGISHLLFADNTLLFFKANQQQAQVFKEVLSNSACGTGQLINPSKCSIMMGSSTPQPVQATIKNVLQVDRDSFEEKYLGFPTPEGRMNKGKFQSLQEKVWKRVIQWGENYLSSGGKEVLIKAVLQAIPVYVMGIFKLPDSVCEELNKLTKNFWWGAESGHRKTHWRSWNTLTKAKQCGDLGFRDIKLFNQALLARQAWRLIEFPEVYVLGF</sequence>
<evidence type="ECO:0008006" key="6">
    <source>
        <dbReference type="Google" id="ProtNLM"/>
    </source>
</evidence>
<feature type="domain" description="CCHC-type" evidence="3">
    <location>
        <begin position="270"/>
        <end position="283"/>
    </location>
</feature>
<evidence type="ECO:0000259" key="4">
    <source>
        <dbReference type="PROSITE" id="PS50878"/>
    </source>
</evidence>
<dbReference type="InterPro" id="IPR025558">
    <property type="entry name" value="DUF4283"/>
</dbReference>
<dbReference type="InterPro" id="IPR000477">
    <property type="entry name" value="RT_dom"/>
</dbReference>
<dbReference type="InterPro" id="IPR043502">
    <property type="entry name" value="DNA/RNA_pol_sf"/>
</dbReference>
<keyword evidence="1" id="KW-0862">Zinc</keyword>
<accession>B9FTB6</accession>
<keyword evidence="1" id="KW-0863">Zinc-finger</keyword>
<dbReference type="Pfam" id="PF14392">
    <property type="entry name" value="zf-CCHC_4"/>
    <property type="match status" value="1"/>
</dbReference>
<feature type="region of interest" description="Disordered" evidence="2">
    <location>
        <begin position="415"/>
        <end position="435"/>
    </location>
</feature>
<dbReference type="InterPro" id="IPR001878">
    <property type="entry name" value="Znf_CCHC"/>
</dbReference>
<dbReference type="SUPFAM" id="SSF56672">
    <property type="entry name" value="DNA/RNA polymerases"/>
    <property type="match status" value="1"/>
</dbReference>
<dbReference type="Proteomes" id="UP000007752">
    <property type="component" value="Chromosome 6"/>
</dbReference>
<evidence type="ECO:0000313" key="5">
    <source>
        <dbReference type="EMBL" id="EEE65727.1"/>
    </source>
</evidence>
<dbReference type="GO" id="GO:0003676">
    <property type="term" value="F:nucleic acid binding"/>
    <property type="evidence" value="ECO:0007669"/>
    <property type="project" value="InterPro"/>
</dbReference>
<feature type="region of interest" description="Disordered" evidence="2">
    <location>
        <begin position="37"/>
        <end position="76"/>
    </location>
</feature>
<evidence type="ECO:0000259" key="3">
    <source>
        <dbReference type="PROSITE" id="PS50158"/>
    </source>
</evidence>
<reference evidence="5" key="2">
    <citation type="submission" date="2008-12" db="EMBL/GenBank/DDBJ databases">
        <title>Improved gene annotation of the rice (Oryza sativa) genomes.</title>
        <authorList>
            <person name="Wang J."/>
            <person name="Li R."/>
            <person name="Fan W."/>
            <person name="Huang Q."/>
            <person name="Zhang J."/>
            <person name="Zhou Y."/>
            <person name="Hu Y."/>
            <person name="Zi S."/>
            <person name="Li J."/>
            <person name="Ni P."/>
            <person name="Zheng H."/>
            <person name="Zhang Y."/>
            <person name="Zhao M."/>
            <person name="Hao Q."/>
            <person name="McDermott J."/>
            <person name="Samudrala R."/>
            <person name="Kristiansen K."/>
            <person name="Wong G.K.-S."/>
        </authorList>
    </citation>
    <scope>NUCLEOTIDE SEQUENCE</scope>
</reference>
<protein>
    <recommendedName>
        <fullName evidence="6">Retrotransposon protein, putative, unclassified</fullName>
    </recommendedName>
</protein>
<dbReference type="PROSITE" id="PS50878">
    <property type="entry name" value="RT_POL"/>
    <property type="match status" value="1"/>
</dbReference>
<dbReference type="InterPro" id="IPR025836">
    <property type="entry name" value="Zn_knuckle_CX2CX4HX4C"/>
</dbReference>
<reference evidence="5" key="1">
    <citation type="journal article" date="2005" name="PLoS Biol.">
        <title>The genomes of Oryza sativa: a history of duplications.</title>
        <authorList>
            <person name="Yu J."/>
            <person name="Wang J."/>
            <person name="Lin W."/>
            <person name="Li S."/>
            <person name="Li H."/>
            <person name="Zhou J."/>
            <person name="Ni P."/>
            <person name="Dong W."/>
            <person name="Hu S."/>
            <person name="Zeng C."/>
            <person name="Zhang J."/>
            <person name="Zhang Y."/>
            <person name="Li R."/>
            <person name="Xu Z."/>
            <person name="Li S."/>
            <person name="Li X."/>
            <person name="Zheng H."/>
            <person name="Cong L."/>
            <person name="Lin L."/>
            <person name="Yin J."/>
            <person name="Geng J."/>
            <person name="Li G."/>
            <person name="Shi J."/>
            <person name="Liu J."/>
            <person name="Lv H."/>
            <person name="Li J."/>
            <person name="Wang J."/>
            <person name="Deng Y."/>
            <person name="Ran L."/>
            <person name="Shi X."/>
            <person name="Wang X."/>
            <person name="Wu Q."/>
            <person name="Li C."/>
            <person name="Ren X."/>
            <person name="Wang J."/>
            <person name="Wang X."/>
            <person name="Li D."/>
            <person name="Liu D."/>
            <person name="Zhang X."/>
            <person name="Ji Z."/>
            <person name="Zhao W."/>
            <person name="Sun Y."/>
            <person name="Zhang Z."/>
            <person name="Bao J."/>
            <person name="Han Y."/>
            <person name="Dong L."/>
            <person name="Ji J."/>
            <person name="Chen P."/>
            <person name="Wu S."/>
            <person name="Liu J."/>
            <person name="Xiao Y."/>
            <person name="Bu D."/>
            <person name="Tan J."/>
            <person name="Yang L."/>
            <person name="Ye C."/>
            <person name="Zhang J."/>
            <person name="Xu J."/>
            <person name="Zhou Y."/>
            <person name="Yu Y."/>
            <person name="Zhang B."/>
            <person name="Zhuang S."/>
            <person name="Wei H."/>
            <person name="Liu B."/>
            <person name="Lei M."/>
            <person name="Yu H."/>
            <person name="Li Y."/>
            <person name="Xu H."/>
            <person name="Wei S."/>
            <person name="He X."/>
            <person name="Fang L."/>
            <person name="Zhang Z."/>
            <person name="Zhang Y."/>
            <person name="Huang X."/>
            <person name="Su Z."/>
            <person name="Tong W."/>
            <person name="Li J."/>
            <person name="Tong Z."/>
            <person name="Li S."/>
            <person name="Ye J."/>
            <person name="Wang L."/>
            <person name="Fang L."/>
            <person name="Lei T."/>
            <person name="Chen C."/>
            <person name="Chen H."/>
            <person name="Xu Z."/>
            <person name="Li H."/>
            <person name="Huang H."/>
            <person name="Zhang F."/>
            <person name="Xu H."/>
            <person name="Li N."/>
            <person name="Zhao C."/>
            <person name="Li S."/>
            <person name="Dong L."/>
            <person name="Huang Y."/>
            <person name="Li L."/>
            <person name="Xi Y."/>
            <person name="Qi Q."/>
            <person name="Li W."/>
            <person name="Zhang B."/>
            <person name="Hu W."/>
            <person name="Zhang Y."/>
            <person name="Tian X."/>
            <person name="Jiao Y."/>
            <person name="Liang X."/>
            <person name="Jin J."/>
            <person name="Gao L."/>
            <person name="Zheng W."/>
            <person name="Hao B."/>
            <person name="Liu S."/>
            <person name="Wang W."/>
            <person name="Yuan L."/>
            <person name="Cao M."/>
            <person name="McDermott J."/>
            <person name="Samudrala R."/>
            <person name="Wang J."/>
            <person name="Wong G.K."/>
            <person name="Yang H."/>
        </authorList>
    </citation>
    <scope>NUCLEOTIDE SEQUENCE [LARGE SCALE GENOMIC DNA]</scope>
</reference>
<evidence type="ECO:0000256" key="2">
    <source>
        <dbReference type="SAM" id="MobiDB-lite"/>
    </source>
</evidence>
<dbReference type="AlphaFoldDB" id="B9FTB6"/>
<feature type="compositionally biased region" description="Gly residues" evidence="2">
    <location>
        <begin position="1"/>
        <end position="11"/>
    </location>
</feature>
<feature type="domain" description="Reverse transcriptase" evidence="4">
    <location>
        <begin position="630"/>
        <end position="909"/>
    </location>
</feature>
<proteinExistence type="predicted"/>
<organism evidence="5">
    <name type="scientific">Oryza sativa subsp. japonica</name>
    <name type="common">Rice</name>
    <dbReference type="NCBI Taxonomy" id="39947"/>
    <lineage>
        <taxon>Eukaryota</taxon>
        <taxon>Viridiplantae</taxon>
        <taxon>Streptophyta</taxon>
        <taxon>Embryophyta</taxon>
        <taxon>Tracheophyta</taxon>
        <taxon>Spermatophyta</taxon>
        <taxon>Magnoliopsida</taxon>
        <taxon>Liliopsida</taxon>
        <taxon>Poales</taxon>
        <taxon>Poaceae</taxon>
        <taxon>BOP clade</taxon>
        <taxon>Oryzoideae</taxon>
        <taxon>Oryzeae</taxon>
        <taxon>Oryzinae</taxon>
        <taxon>Oryza</taxon>
        <taxon>Oryza sativa</taxon>
    </lineage>
</organism>
<dbReference type="PROSITE" id="PS50158">
    <property type="entry name" value="ZF_CCHC"/>
    <property type="match status" value="1"/>
</dbReference>
<feature type="region of interest" description="Disordered" evidence="2">
    <location>
        <begin position="1"/>
        <end position="20"/>
    </location>
</feature>
<feature type="region of interest" description="Disordered" evidence="2">
    <location>
        <begin position="450"/>
        <end position="494"/>
    </location>
</feature>
<gene>
    <name evidence="5" type="ORF">OsJ_21368</name>
</gene>
<feature type="compositionally biased region" description="Basic and acidic residues" evidence="2">
    <location>
        <begin position="43"/>
        <end position="53"/>
    </location>
</feature>